<dbReference type="PANTHER" id="PTHR35158">
    <property type="entry name" value="CDNA SEQUENCE CN725425"/>
    <property type="match status" value="1"/>
</dbReference>
<proteinExistence type="predicted"/>
<dbReference type="AlphaFoldDB" id="A0A8C8U7I4"/>
<feature type="region of interest" description="Disordered" evidence="1">
    <location>
        <begin position="623"/>
        <end position="651"/>
    </location>
</feature>
<reference evidence="2" key="2">
    <citation type="submission" date="2025-08" db="UniProtKB">
        <authorList>
            <consortium name="Ensembl"/>
        </authorList>
    </citation>
    <scope>IDENTIFICATION</scope>
</reference>
<dbReference type="Pfam" id="PF15089">
    <property type="entry name" value="Redic1-like"/>
    <property type="match status" value="1"/>
</dbReference>
<feature type="compositionally biased region" description="Polar residues" evidence="1">
    <location>
        <begin position="641"/>
        <end position="651"/>
    </location>
</feature>
<feature type="region of interest" description="Disordered" evidence="1">
    <location>
        <begin position="466"/>
        <end position="502"/>
    </location>
</feature>
<keyword evidence="3" id="KW-1185">Reference proteome</keyword>
<dbReference type="Ensembl" id="ENSPEMT00000032137.2">
    <property type="protein sequence ID" value="ENSPEMP00000027720.2"/>
    <property type="gene ID" value="ENSPEMG00000023448.2"/>
</dbReference>
<dbReference type="GeneTree" id="ENSGT00390000002848"/>
<evidence type="ECO:0000256" key="1">
    <source>
        <dbReference type="SAM" id="MobiDB-lite"/>
    </source>
</evidence>
<organism evidence="2 3">
    <name type="scientific">Peromyscus maniculatus bairdii</name>
    <name type="common">Prairie deer mouse</name>
    <dbReference type="NCBI Taxonomy" id="230844"/>
    <lineage>
        <taxon>Eukaryota</taxon>
        <taxon>Metazoa</taxon>
        <taxon>Chordata</taxon>
        <taxon>Craniata</taxon>
        <taxon>Vertebrata</taxon>
        <taxon>Euteleostomi</taxon>
        <taxon>Mammalia</taxon>
        <taxon>Eutheria</taxon>
        <taxon>Euarchontoglires</taxon>
        <taxon>Glires</taxon>
        <taxon>Rodentia</taxon>
        <taxon>Myomorpha</taxon>
        <taxon>Muroidea</taxon>
        <taxon>Cricetidae</taxon>
        <taxon>Neotominae</taxon>
        <taxon>Peromyscus</taxon>
    </lineage>
</organism>
<protein>
    <submittedName>
        <fullName evidence="2">Regulator of DNA class I crossover intermediates 1</fullName>
    </submittedName>
</protein>
<name>A0A8C8U7I4_PERMB</name>
<feature type="compositionally biased region" description="Low complexity" evidence="1">
    <location>
        <begin position="469"/>
        <end position="493"/>
    </location>
</feature>
<reference evidence="2" key="3">
    <citation type="submission" date="2025-09" db="UniProtKB">
        <authorList>
            <consortium name="Ensembl"/>
        </authorList>
    </citation>
    <scope>IDENTIFICATION</scope>
</reference>
<dbReference type="Proteomes" id="UP000694547">
    <property type="component" value="Chromosome 20"/>
</dbReference>
<evidence type="ECO:0000313" key="3">
    <source>
        <dbReference type="Proteomes" id="UP000694547"/>
    </source>
</evidence>
<evidence type="ECO:0000313" key="2">
    <source>
        <dbReference type="Ensembl" id="ENSPEMP00000027720.2"/>
    </source>
</evidence>
<reference evidence="2 3" key="1">
    <citation type="submission" date="2018-10" db="EMBL/GenBank/DDBJ databases">
        <title>Improved assembly of the deer mouse Peromyscus maniculatus genome.</title>
        <authorList>
            <person name="Lassance J.-M."/>
            <person name="Hoekstra H.E."/>
        </authorList>
    </citation>
    <scope>NUCLEOTIDE SEQUENCE [LARGE SCALE GENOMIC DNA]</scope>
</reference>
<dbReference type="InterPro" id="IPR027883">
    <property type="entry name" value="Redic1-like"/>
</dbReference>
<dbReference type="PANTHER" id="PTHR35158:SF1">
    <property type="entry name" value="CDNA SEQUENCE CN725425"/>
    <property type="match status" value="1"/>
</dbReference>
<accession>A0A8C8U7I4</accession>
<sequence>MNWVGGSRTRVLIKQERRKQKEYFEKNKLKSKMKLLGVFSPVKNTTASLDLLNLYMVNQISSKKETPEIMKRPTYVNMNRDLKIPLRKHDLELPMSPHCVPSKLCIDDMGKNVPYQRLCSKEETGPVQSSQDMNSYRMFHKTENYSYIPPSFPAELPSNRHILNQNSTPRIAPNPWKCAYEEKQNEQFSNGKFSDPLFSKLHKRQDIFSPSQRTAEFGASYERIRSSETGDFFTRRSVIMGENCGSLYERRQPDFAMEKTSVQKIWGNNGKEFSNFLEDVSQPTQRHMSYNHNSDTFVSHNMIQLLSRDQPGRMAAFPKCAYDGLSGTWVASSDGSHSSSGVTSGNFTVPQVALPNPPLNTSYLGTCQSKKPYQKESNSNEIREFRSLEEDCHPARCGRKGNIESDDQEEALQRNTWEYPVCSMGNIPLKELHHKQSCDFDHNEIQMEGRRMCPLKGRAMSTEKIYLESSQSSQSASYSPRPTESTFSSSSDLISEDEDQIQQQIEDSNKKATETTDNLEKVEDHLGDIIVKDSVKIHNQNDNIHQSSVKNDADQCPESQCNSEQVSQKQTNNDCVLPAGRCDVGVQTEKELGLGKTAEAAVQCTILCQCSCQSWPDVPVEEEPSLQEAGGCTEDIMADTTGGQETQIENS</sequence>